<proteinExistence type="predicted"/>
<organism evidence="2 3">
    <name type="scientific">Lipomyces starkeyi NRRL Y-11557</name>
    <dbReference type="NCBI Taxonomy" id="675824"/>
    <lineage>
        <taxon>Eukaryota</taxon>
        <taxon>Fungi</taxon>
        <taxon>Dikarya</taxon>
        <taxon>Ascomycota</taxon>
        <taxon>Saccharomycotina</taxon>
        <taxon>Lipomycetes</taxon>
        <taxon>Lipomycetales</taxon>
        <taxon>Lipomycetaceae</taxon>
        <taxon>Lipomyces</taxon>
    </lineage>
</organism>
<protein>
    <submittedName>
        <fullName evidence="2">Uncharacterized protein</fullName>
    </submittedName>
</protein>
<accession>A0A1E3QAV4</accession>
<name>A0A1E3QAV4_LIPST</name>
<keyword evidence="3" id="KW-1185">Reference proteome</keyword>
<dbReference type="EMBL" id="KV454292">
    <property type="protein sequence ID" value="ODQ74262.1"/>
    <property type="molecule type" value="Genomic_DNA"/>
</dbReference>
<feature type="region of interest" description="Disordered" evidence="1">
    <location>
        <begin position="157"/>
        <end position="185"/>
    </location>
</feature>
<evidence type="ECO:0000256" key="1">
    <source>
        <dbReference type="SAM" id="MobiDB-lite"/>
    </source>
</evidence>
<evidence type="ECO:0000313" key="2">
    <source>
        <dbReference type="EMBL" id="ODQ74262.1"/>
    </source>
</evidence>
<dbReference type="AlphaFoldDB" id="A0A1E3QAV4"/>
<evidence type="ECO:0000313" key="3">
    <source>
        <dbReference type="Proteomes" id="UP000094385"/>
    </source>
</evidence>
<gene>
    <name evidence="2" type="ORF">LIPSTDRAFT_249433</name>
</gene>
<reference evidence="2 3" key="1">
    <citation type="journal article" date="2016" name="Proc. Natl. Acad. Sci. U.S.A.">
        <title>Comparative genomics of biotechnologically important yeasts.</title>
        <authorList>
            <person name="Riley R."/>
            <person name="Haridas S."/>
            <person name="Wolfe K.H."/>
            <person name="Lopes M.R."/>
            <person name="Hittinger C.T."/>
            <person name="Goeker M."/>
            <person name="Salamov A.A."/>
            <person name="Wisecaver J.H."/>
            <person name="Long T.M."/>
            <person name="Calvey C.H."/>
            <person name="Aerts A.L."/>
            <person name="Barry K.W."/>
            <person name="Choi C."/>
            <person name="Clum A."/>
            <person name="Coughlan A.Y."/>
            <person name="Deshpande S."/>
            <person name="Douglass A.P."/>
            <person name="Hanson S.J."/>
            <person name="Klenk H.-P."/>
            <person name="LaButti K.M."/>
            <person name="Lapidus A."/>
            <person name="Lindquist E.A."/>
            <person name="Lipzen A.M."/>
            <person name="Meier-Kolthoff J.P."/>
            <person name="Ohm R.A."/>
            <person name="Otillar R.P."/>
            <person name="Pangilinan J.L."/>
            <person name="Peng Y."/>
            <person name="Rokas A."/>
            <person name="Rosa C.A."/>
            <person name="Scheuner C."/>
            <person name="Sibirny A.A."/>
            <person name="Slot J.C."/>
            <person name="Stielow J.B."/>
            <person name="Sun H."/>
            <person name="Kurtzman C.P."/>
            <person name="Blackwell M."/>
            <person name="Grigoriev I.V."/>
            <person name="Jeffries T.W."/>
        </authorList>
    </citation>
    <scope>NUCLEOTIDE SEQUENCE [LARGE SCALE GENOMIC DNA]</scope>
    <source>
        <strain evidence="2 3">NRRL Y-11557</strain>
    </source>
</reference>
<dbReference type="Proteomes" id="UP000094385">
    <property type="component" value="Unassembled WGS sequence"/>
</dbReference>
<sequence length="185" mass="21206">MQAVRQKDALRPKGTSQAYDPIQRRFTISEHTIGLTASLDANRFSRNVATVCRWSGSYRVEAYCLPPETELVDKGCHGNRKEPYTDNTLKSHVAVITDLLRHQVDFGVKPHPKPRTANVQAILNTYSMNTYERREIERSMLIMAQVLFSMVQHRRNDEDSASDGFPSRRIWRPHSRAPSTVQRPA</sequence>